<proteinExistence type="predicted"/>
<evidence type="ECO:0000313" key="2">
    <source>
        <dbReference type="Proteomes" id="UP001162992"/>
    </source>
</evidence>
<comment type="caution">
    <text evidence="1">The sequence shown here is derived from an EMBL/GenBank/DDBJ whole genome shotgun (WGS) entry which is preliminary data.</text>
</comment>
<gene>
    <name evidence="1" type="ORF">O6H91_16G070100</name>
</gene>
<name>A0ACC2BDE6_DIPCM</name>
<dbReference type="Proteomes" id="UP001162992">
    <property type="component" value="Chromosome 16"/>
</dbReference>
<protein>
    <submittedName>
        <fullName evidence="1">Uncharacterized protein</fullName>
    </submittedName>
</protein>
<sequence length="146" mass="15551">MAFTRGMGGFLRRMLPECGLTAAPKSFLPLYETARSMSSSKLFIGGLSWETKDETLEAAFSSYGVVTEAKIITDRDTGRSRGFGFVSFTSDQDAEAALQAMDGRELGGRTVRVDYATERGSGFSGASGRFGAGDRGSGFLFSCSCS</sequence>
<reference evidence="2" key="1">
    <citation type="journal article" date="2024" name="Proc. Natl. Acad. Sci. U.S.A.">
        <title>Extraordinary preservation of gene collinearity over three hundred million years revealed in homosporous lycophytes.</title>
        <authorList>
            <person name="Li C."/>
            <person name="Wickell D."/>
            <person name="Kuo L.Y."/>
            <person name="Chen X."/>
            <person name="Nie B."/>
            <person name="Liao X."/>
            <person name="Peng D."/>
            <person name="Ji J."/>
            <person name="Jenkins J."/>
            <person name="Williams M."/>
            <person name="Shu S."/>
            <person name="Plott C."/>
            <person name="Barry K."/>
            <person name="Rajasekar S."/>
            <person name="Grimwood J."/>
            <person name="Han X."/>
            <person name="Sun S."/>
            <person name="Hou Z."/>
            <person name="He W."/>
            <person name="Dai G."/>
            <person name="Sun C."/>
            <person name="Schmutz J."/>
            <person name="Leebens-Mack J.H."/>
            <person name="Li F.W."/>
            <person name="Wang L."/>
        </authorList>
    </citation>
    <scope>NUCLEOTIDE SEQUENCE [LARGE SCALE GENOMIC DNA]</scope>
    <source>
        <strain evidence="2">cv. PW_Plant_1</strain>
    </source>
</reference>
<organism evidence="1 2">
    <name type="scientific">Diphasiastrum complanatum</name>
    <name type="common">Issler's clubmoss</name>
    <name type="synonym">Lycopodium complanatum</name>
    <dbReference type="NCBI Taxonomy" id="34168"/>
    <lineage>
        <taxon>Eukaryota</taxon>
        <taxon>Viridiplantae</taxon>
        <taxon>Streptophyta</taxon>
        <taxon>Embryophyta</taxon>
        <taxon>Tracheophyta</taxon>
        <taxon>Lycopodiopsida</taxon>
        <taxon>Lycopodiales</taxon>
        <taxon>Lycopodiaceae</taxon>
        <taxon>Lycopodioideae</taxon>
        <taxon>Diphasiastrum</taxon>
    </lineage>
</organism>
<accession>A0ACC2BDE6</accession>
<evidence type="ECO:0000313" key="1">
    <source>
        <dbReference type="EMBL" id="KAJ7527774.1"/>
    </source>
</evidence>
<keyword evidence="2" id="KW-1185">Reference proteome</keyword>
<dbReference type="EMBL" id="CM055107">
    <property type="protein sequence ID" value="KAJ7527774.1"/>
    <property type="molecule type" value="Genomic_DNA"/>
</dbReference>